<dbReference type="InterPro" id="IPR052736">
    <property type="entry name" value="Stf3_sulfotransferase"/>
</dbReference>
<proteinExistence type="predicted"/>
<dbReference type="InterPro" id="IPR027417">
    <property type="entry name" value="P-loop_NTPase"/>
</dbReference>
<dbReference type="SUPFAM" id="SSF52540">
    <property type="entry name" value="P-loop containing nucleoside triphosphate hydrolases"/>
    <property type="match status" value="1"/>
</dbReference>
<evidence type="ECO:0008006" key="2">
    <source>
        <dbReference type="Google" id="ProtNLM"/>
    </source>
</evidence>
<protein>
    <recommendedName>
        <fullName evidence="2">Sulfotransferase</fullName>
    </recommendedName>
</protein>
<dbReference type="Pfam" id="PF13469">
    <property type="entry name" value="Sulfotransfer_3"/>
    <property type="match status" value="1"/>
</dbReference>
<dbReference type="PANTHER" id="PTHR36451">
    <property type="entry name" value="PAPS-DEPENDENT SULFOTRANSFERASE STF3"/>
    <property type="match status" value="1"/>
</dbReference>
<dbReference type="Gene3D" id="3.40.50.300">
    <property type="entry name" value="P-loop containing nucleotide triphosphate hydrolases"/>
    <property type="match status" value="1"/>
</dbReference>
<sequence>MKNNPLCGITLPAWLTILRRRWRQIDWVAYGPRLAFITYMACLNTFLSAIEFVLNGRAVRAAEARQEHAWQSERPVFVLGHPRTGTTLLHGMLALDKERFRYCDTFAAGFPNAFLWFEGIGKKLLAGVIDETRPMDNMKLSFDLPQEEELATNVLSAGASPYMPLFFMRNAADFEPLYSFDDASAEDKAAWLGAFRRVVAKLEVQEGRRRPGRAPRRLLLKSPVHTARARLLLQLFPRAEFVYVHRHPLEVFASAAHMVDEAYWYTFLAKPTAEQMQEFILSQYEILWDAYERDRKELLEPQGRIYEVRFEDLTTAPVETLRGVYEHFGWEGFDEGVKPAIEAECRELKGYKKNRLRTLPPALEEIVRGRWGPSFERLGYE</sequence>
<accession>A0A7S1UFE9</accession>
<dbReference type="AlphaFoldDB" id="A0A7S1UFE9"/>
<organism evidence="1">
    <name type="scientific">Phaeomonas parva</name>
    <dbReference type="NCBI Taxonomy" id="124430"/>
    <lineage>
        <taxon>Eukaryota</taxon>
        <taxon>Sar</taxon>
        <taxon>Stramenopiles</taxon>
        <taxon>Ochrophyta</taxon>
        <taxon>Pinguiophyceae</taxon>
        <taxon>Pinguiochrysidales</taxon>
        <taxon>Pinguiochrysidaceae</taxon>
        <taxon>Phaeomonas</taxon>
    </lineage>
</organism>
<reference evidence="1" key="1">
    <citation type="submission" date="2021-01" db="EMBL/GenBank/DDBJ databases">
        <authorList>
            <person name="Corre E."/>
            <person name="Pelletier E."/>
            <person name="Niang G."/>
            <person name="Scheremetjew M."/>
            <person name="Finn R."/>
            <person name="Kale V."/>
            <person name="Holt S."/>
            <person name="Cochrane G."/>
            <person name="Meng A."/>
            <person name="Brown T."/>
            <person name="Cohen L."/>
        </authorList>
    </citation>
    <scope>NUCLEOTIDE SEQUENCE</scope>
    <source>
        <strain evidence="1">CCMP2877</strain>
    </source>
</reference>
<name>A0A7S1UFE9_9STRA</name>
<gene>
    <name evidence="1" type="ORF">PPAR1163_LOCUS22679</name>
</gene>
<dbReference type="EMBL" id="HBGJ01035876">
    <property type="protein sequence ID" value="CAD9264293.1"/>
    <property type="molecule type" value="Transcribed_RNA"/>
</dbReference>
<dbReference type="PANTHER" id="PTHR36451:SF1">
    <property type="entry name" value="OMEGA-HYDROXY-BETA-DIHYDROMENAQUINONE-9 SULFOTRANSFERASE STF3"/>
    <property type="match status" value="1"/>
</dbReference>
<evidence type="ECO:0000313" key="1">
    <source>
        <dbReference type="EMBL" id="CAD9264293.1"/>
    </source>
</evidence>